<keyword evidence="1" id="KW-1133">Transmembrane helix</keyword>
<evidence type="ECO:0000313" key="3">
    <source>
        <dbReference type="Proteomes" id="UP001229836"/>
    </source>
</evidence>
<keyword evidence="1" id="KW-0472">Membrane</keyword>
<evidence type="ECO:0000256" key="1">
    <source>
        <dbReference type="SAM" id="Phobius"/>
    </source>
</evidence>
<proteinExistence type="predicted"/>
<keyword evidence="1" id="KW-0812">Transmembrane</keyword>
<dbReference type="EMBL" id="CP125669">
    <property type="protein sequence ID" value="WHP06890.1"/>
    <property type="molecule type" value="Genomic_DNA"/>
</dbReference>
<dbReference type="Proteomes" id="UP001229836">
    <property type="component" value="Chromosome"/>
</dbReference>
<feature type="transmembrane region" description="Helical" evidence="1">
    <location>
        <begin position="20"/>
        <end position="40"/>
    </location>
</feature>
<evidence type="ECO:0000313" key="2">
    <source>
        <dbReference type="EMBL" id="WHP06890.1"/>
    </source>
</evidence>
<dbReference type="RefSeq" id="WP_283268519.1">
    <property type="nucleotide sequence ID" value="NZ_CP125669.1"/>
</dbReference>
<gene>
    <name evidence="2" type="ORF">QLH32_05320</name>
</gene>
<keyword evidence="3" id="KW-1185">Reference proteome</keyword>
<accession>A0ABY8S5C0</accession>
<reference evidence="2 3" key="1">
    <citation type="submission" date="2023-05" db="EMBL/GenBank/DDBJ databases">
        <title>The complete genome of Acinetobacter sp. nov KCTC 92772.</title>
        <authorList>
            <person name="Zhou G."/>
        </authorList>
    </citation>
    <scope>NUCLEOTIDE SEQUENCE [LARGE SCALE GENOMIC DNA]</scope>
    <source>
        <strain evidence="2 3">KCTC 92772</strain>
    </source>
</reference>
<dbReference type="SUPFAM" id="SSF57987">
    <property type="entry name" value="Inovirus (filamentous phage) major coat protein"/>
    <property type="match status" value="1"/>
</dbReference>
<feature type="transmembrane region" description="Helical" evidence="1">
    <location>
        <begin position="52"/>
        <end position="70"/>
    </location>
</feature>
<name>A0ABY8S5C0_9GAMM</name>
<organism evidence="2 3">
    <name type="scientific">Acinetobacter corruptisaponis</name>
    <dbReference type="NCBI Taxonomy" id="3045147"/>
    <lineage>
        <taxon>Bacteria</taxon>
        <taxon>Pseudomonadati</taxon>
        <taxon>Pseudomonadota</taxon>
        <taxon>Gammaproteobacteria</taxon>
        <taxon>Moraxellales</taxon>
        <taxon>Moraxellaceae</taxon>
        <taxon>Acinetobacter</taxon>
    </lineage>
</organism>
<protein>
    <submittedName>
        <fullName evidence="2">Major capsid protein</fullName>
    </submittedName>
</protein>
<dbReference type="Pfam" id="PF05356">
    <property type="entry name" value="Phage_Coat_B"/>
    <property type="match status" value="1"/>
</dbReference>
<sequence length="80" mass="8372">MNLKNVEVMENTQKTKTSRFLPVATGVGVMVLASAARAEIDTAPIVSEISGLAAPIAAIGAAILLILVGIKGWKLIRRAM</sequence>
<dbReference type="InterPro" id="IPR008020">
    <property type="entry name" value="G8P"/>
</dbReference>